<dbReference type="AlphaFoldDB" id="A0A9P9AC75"/>
<sequence>MLALRDENIVNAAEAARQVHGKSHLAPKTPGARFPKTPAKIPLNDENAVGGKTALKPKGSVNQALRQRNLVTPSETQSRAPLGNKTTNAKAKSTNILGDKTQQAKPTTIKKQRQKAASHDPLRVTVLNELDASEDQEVEFAPPRAKDLPYESDVFPDGTLTYEGLKQENLLKGYYNHFYNPIGQDGKRLLDRQHEESVAKALKQNDEDILRDIEGMDWSITATGTIVQKKKAPSANPTALQTKRVPLSSTKYPATINSRRAASALSMATGPTIRQKKIPEPVPRRRPVSALLTGRVAAKIPEPSKTAAADSAVAEAASRSTIGYTKGRSASSLLAGKAQGTVTSHGTIRPSHARHFSEATVRRDQPQPAPQDAGERQLPSRLQLLSIFDPEEEGLDLGATPDFDDESDDDFELKLA</sequence>
<comment type="caution">
    <text evidence="2">The sequence shown here is derived from an EMBL/GenBank/DDBJ whole genome shotgun (WGS) entry which is preliminary data.</text>
</comment>
<protein>
    <submittedName>
        <fullName evidence="2">Uncharacterized protein</fullName>
    </submittedName>
</protein>
<evidence type="ECO:0000313" key="2">
    <source>
        <dbReference type="EMBL" id="KAH6686679.1"/>
    </source>
</evidence>
<dbReference type="Proteomes" id="UP000770015">
    <property type="component" value="Unassembled WGS sequence"/>
</dbReference>
<feature type="compositionally biased region" description="Acidic residues" evidence="1">
    <location>
        <begin position="402"/>
        <end position="416"/>
    </location>
</feature>
<feature type="region of interest" description="Disordered" evidence="1">
    <location>
        <begin position="335"/>
        <end position="416"/>
    </location>
</feature>
<feature type="compositionally biased region" description="Basic and acidic residues" evidence="1">
    <location>
        <begin position="355"/>
        <end position="365"/>
    </location>
</feature>
<organism evidence="2 3">
    <name type="scientific">Plectosphaerella plurivora</name>
    <dbReference type="NCBI Taxonomy" id="936078"/>
    <lineage>
        <taxon>Eukaryota</taxon>
        <taxon>Fungi</taxon>
        <taxon>Dikarya</taxon>
        <taxon>Ascomycota</taxon>
        <taxon>Pezizomycotina</taxon>
        <taxon>Sordariomycetes</taxon>
        <taxon>Hypocreomycetidae</taxon>
        <taxon>Glomerellales</taxon>
        <taxon>Plectosphaerellaceae</taxon>
        <taxon>Plectosphaerella</taxon>
    </lineage>
</organism>
<name>A0A9P9AC75_9PEZI</name>
<dbReference type="OrthoDB" id="5327145at2759"/>
<reference evidence="2" key="1">
    <citation type="journal article" date="2021" name="Nat. Commun.">
        <title>Genetic determinants of endophytism in the Arabidopsis root mycobiome.</title>
        <authorList>
            <person name="Mesny F."/>
            <person name="Miyauchi S."/>
            <person name="Thiergart T."/>
            <person name="Pickel B."/>
            <person name="Atanasova L."/>
            <person name="Karlsson M."/>
            <person name="Huettel B."/>
            <person name="Barry K.W."/>
            <person name="Haridas S."/>
            <person name="Chen C."/>
            <person name="Bauer D."/>
            <person name="Andreopoulos W."/>
            <person name="Pangilinan J."/>
            <person name="LaButti K."/>
            <person name="Riley R."/>
            <person name="Lipzen A."/>
            <person name="Clum A."/>
            <person name="Drula E."/>
            <person name="Henrissat B."/>
            <person name="Kohler A."/>
            <person name="Grigoriev I.V."/>
            <person name="Martin F.M."/>
            <person name="Hacquard S."/>
        </authorList>
    </citation>
    <scope>NUCLEOTIDE SEQUENCE</scope>
    <source>
        <strain evidence="2">MPI-SDFR-AT-0117</strain>
    </source>
</reference>
<gene>
    <name evidence="2" type="ORF">F5X68DRAFT_11586</name>
</gene>
<accession>A0A9P9AC75</accession>
<evidence type="ECO:0000256" key="1">
    <source>
        <dbReference type="SAM" id="MobiDB-lite"/>
    </source>
</evidence>
<dbReference type="EMBL" id="JAGSXJ010000012">
    <property type="protein sequence ID" value="KAH6686679.1"/>
    <property type="molecule type" value="Genomic_DNA"/>
</dbReference>
<feature type="region of interest" description="Disordered" evidence="1">
    <location>
        <begin position="20"/>
        <end position="119"/>
    </location>
</feature>
<evidence type="ECO:0000313" key="3">
    <source>
        <dbReference type="Proteomes" id="UP000770015"/>
    </source>
</evidence>
<proteinExistence type="predicted"/>
<keyword evidence="3" id="KW-1185">Reference proteome</keyword>
<feature type="compositionally biased region" description="Polar residues" evidence="1">
    <location>
        <begin position="60"/>
        <end position="106"/>
    </location>
</feature>